<dbReference type="Proteomes" id="UP001224775">
    <property type="component" value="Unassembled WGS sequence"/>
</dbReference>
<accession>A0AAD8Y3U8</accession>
<dbReference type="EMBL" id="JATAAI010000021">
    <property type="protein sequence ID" value="KAK1738301.1"/>
    <property type="molecule type" value="Genomic_DNA"/>
</dbReference>
<keyword evidence="3" id="KW-1185">Reference proteome</keyword>
<evidence type="ECO:0000313" key="3">
    <source>
        <dbReference type="Proteomes" id="UP001224775"/>
    </source>
</evidence>
<reference evidence="2" key="1">
    <citation type="submission" date="2023-06" db="EMBL/GenBank/DDBJ databases">
        <title>Survivors Of The Sea: Transcriptome response of Skeletonema marinoi to long-term dormancy.</title>
        <authorList>
            <person name="Pinder M.I.M."/>
            <person name="Kourtchenko O."/>
            <person name="Robertson E.K."/>
            <person name="Larsson T."/>
            <person name="Maumus F."/>
            <person name="Osuna-Cruz C.M."/>
            <person name="Vancaester E."/>
            <person name="Stenow R."/>
            <person name="Vandepoele K."/>
            <person name="Ploug H."/>
            <person name="Bruchert V."/>
            <person name="Godhe A."/>
            <person name="Topel M."/>
        </authorList>
    </citation>
    <scope>NUCLEOTIDE SEQUENCE</scope>
    <source>
        <strain evidence="2">R05AC</strain>
    </source>
</reference>
<keyword evidence="1" id="KW-0677">Repeat</keyword>
<evidence type="ECO:0000256" key="1">
    <source>
        <dbReference type="ARBA" id="ARBA00022737"/>
    </source>
</evidence>
<proteinExistence type="predicted"/>
<name>A0AAD8Y3U8_9STRA</name>
<dbReference type="Gene3D" id="3.80.10.10">
    <property type="entry name" value="Ribonuclease Inhibitor"/>
    <property type="match status" value="2"/>
</dbReference>
<dbReference type="InterPro" id="IPR052201">
    <property type="entry name" value="LRR-containing_regulator"/>
</dbReference>
<dbReference type="SUPFAM" id="SSF52047">
    <property type="entry name" value="RNI-like"/>
    <property type="match status" value="1"/>
</dbReference>
<dbReference type="PANTHER" id="PTHR24111:SF0">
    <property type="entry name" value="LEUCINE-RICH REPEAT-CONTAINING PROTEIN"/>
    <property type="match status" value="1"/>
</dbReference>
<gene>
    <name evidence="2" type="ORF">QTG54_010970</name>
</gene>
<organism evidence="2 3">
    <name type="scientific">Skeletonema marinoi</name>
    <dbReference type="NCBI Taxonomy" id="267567"/>
    <lineage>
        <taxon>Eukaryota</taxon>
        <taxon>Sar</taxon>
        <taxon>Stramenopiles</taxon>
        <taxon>Ochrophyta</taxon>
        <taxon>Bacillariophyta</taxon>
        <taxon>Coscinodiscophyceae</taxon>
        <taxon>Thalassiosirophycidae</taxon>
        <taxon>Thalassiosirales</taxon>
        <taxon>Skeletonemataceae</taxon>
        <taxon>Skeletonema</taxon>
        <taxon>Skeletonema marinoi-dohrnii complex</taxon>
    </lineage>
</organism>
<dbReference type="PANTHER" id="PTHR24111">
    <property type="entry name" value="LEUCINE-RICH REPEAT-CONTAINING PROTEIN 34"/>
    <property type="match status" value="1"/>
</dbReference>
<dbReference type="InterPro" id="IPR032675">
    <property type="entry name" value="LRR_dom_sf"/>
</dbReference>
<sequence length="492" mass="54565">MLVTKNPAQYITALEEDITDALQIGLLFSGQISDTHAASLLELASAIQSTPRSIRCLCLRFKDDVDESTMSSFLYFGQMIVSAKAIESLVLEGVGVGHEQIVCLQEFLSTNKTLRGINFTETKLDRSSSILLTGFLTGNASLRVLDLSSNARVDDDSIDTILTAISLGGSQLSTLNICDAHFDGVEDLIGDNGSITTAGVRTITAFISQTPSLVTICLKMRSLNDEGIRDLSNVIRRRDSKISRLEISGTFGNDALQSIAEALKSNQSLRTIDIGNSLNLTDEGGRAILRVASVNVVNTWKQIMASNNTLRSAYLKSRPPPLLVSQDIQHALRNITNVDPIPTLKQKVWRYVDSNIEDLSYTKLEAKHMPFLLSFVKERGGINSLFRLISSRNNVPILFSHPTPERQHMESIMNKVALENATLRAMLKSERQFNDILYKENNSLRSLYEGDIADDETVTTTIMTPLLPEESDNRRCLCCRRGPISNLWECFR</sequence>
<dbReference type="AlphaFoldDB" id="A0AAD8Y3U8"/>
<comment type="caution">
    <text evidence="2">The sequence shown here is derived from an EMBL/GenBank/DDBJ whole genome shotgun (WGS) entry which is preliminary data.</text>
</comment>
<evidence type="ECO:0000313" key="2">
    <source>
        <dbReference type="EMBL" id="KAK1738301.1"/>
    </source>
</evidence>
<protein>
    <submittedName>
        <fullName evidence="2">Leucine-rich repeat protein</fullName>
    </submittedName>
</protein>